<dbReference type="Proteomes" id="UP000824469">
    <property type="component" value="Unassembled WGS sequence"/>
</dbReference>
<feature type="non-terminal residue" evidence="1">
    <location>
        <position position="1"/>
    </location>
</feature>
<evidence type="ECO:0000313" key="1">
    <source>
        <dbReference type="EMBL" id="KAH9303372.1"/>
    </source>
</evidence>
<accession>A0AA38FIL2</accession>
<protein>
    <submittedName>
        <fullName evidence="1">Uncharacterized protein</fullName>
    </submittedName>
</protein>
<name>A0AA38FIL2_TAXCH</name>
<keyword evidence="2" id="KW-1185">Reference proteome</keyword>
<dbReference type="EMBL" id="JAHRHJ020000009">
    <property type="protein sequence ID" value="KAH9303372.1"/>
    <property type="molecule type" value="Genomic_DNA"/>
</dbReference>
<comment type="caution">
    <text evidence="1">The sequence shown here is derived from an EMBL/GenBank/DDBJ whole genome shotgun (WGS) entry which is preliminary data.</text>
</comment>
<reference evidence="1 2" key="1">
    <citation type="journal article" date="2021" name="Nat. Plants">
        <title>The Taxus genome provides insights into paclitaxel biosynthesis.</title>
        <authorList>
            <person name="Xiong X."/>
            <person name="Gou J."/>
            <person name="Liao Q."/>
            <person name="Li Y."/>
            <person name="Zhou Q."/>
            <person name="Bi G."/>
            <person name="Li C."/>
            <person name="Du R."/>
            <person name="Wang X."/>
            <person name="Sun T."/>
            <person name="Guo L."/>
            <person name="Liang H."/>
            <person name="Lu P."/>
            <person name="Wu Y."/>
            <person name="Zhang Z."/>
            <person name="Ro D.K."/>
            <person name="Shang Y."/>
            <person name="Huang S."/>
            <person name="Yan J."/>
        </authorList>
    </citation>
    <scope>NUCLEOTIDE SEQUENCE [LARGE SCALE GENOMIC DNA]</scope>
    <source>
        <strain evidence="1">Ta-2019</strain>
    </source>
</reference>
<proteinExistence type="predicted"/>
<sequence>FKLLRVPSNRLGICFSKNVTEIFLIEVLLCLVLKARSFMMAVAQRNACSHLNDVLQMNIQLMSFYGWTCFAVYTAG</sequence>
<dbReference type="AlphaFoldDB" id="A0AA38FIL2"/>
<organism evidence="1 2">
    <name type="scientific">Taxus chinensis</name>
    <name type="common">Chinese yew</name>
    <name type="synonym">Taxus wallichiana var. chinensis</name>
    <dbReference type="NCBI Taxonomy" id="29808"/>
    <lineage>
        <taxon>Eukaryota</taxon>
        <taxon>Viridiplantae</taxon>
        <taxon>Streptophyta</taxon>
        <taxon>Embryophyta</taxon>
        <taxon>Tracheophyta</taxon>
        <taxon>Spermatophyta</taxon>
        <taxon>Pinopsida</taxon>
        <taxon>Pinidae</taxon>
        <taxon>Conifers II</taxon>
        <taxon>Cupressales</taxon>
        <taxon>Taxaceae</taxon>
        <taxon>Taxus</taxon>
    </lineage>
</organism>
<feature type="non-terminal residue" evidence="1">
    <location>
        <position position="76"/>
    </location>
</feature>
<gene>
    <name evidence="1" type="ORF">KI387_014955</name>
</gene>
<evidence type="ECO:0000313" key="2">
    <source>
        <dbReference type="Proteomes" id="UP000824469"/>
    </source>
</evidence>